<feature type="non-terminal residue" evidence="1">
    <location>
        <position position="363"/>
    </location>
</feature>
<gene>
    <name evidence="1" type="ORF">LCGC14_3006530</name>
</gene>
<reference evidence="1" key="1">
    <citation type="journal article" date="2015" name="Nature">
        <title>Complex archaea that bridge the gap between prokaryotes and eukaryotes.</title>
        <authorList>
            <person name="Spang A."/>
            <person name="Saw J.H."/>
            <person name="Jorgensen S.L."/>
            <person name="Zaremba-Niedzwiedzka K."/>
            <person name="Martijn J."/>
            <person name="Lind A.E."/>
            <person name="van Eijk R."/>
            <person name="Schleper C."/>
            <person name="Guy L."/>
            <person name="Ettema T.J."/>
        </authorList>
    </citation>
    <scope>NUCLEOTIDE SEQUENCE</scope>
</reference>
<name>A0A0F8WZY1_9ZZZZ</name>
<organism evidence="1">
    <name type="scientific">marine sediment metagenome</name>
    <dbReference type="NCBI Taxonomy" id="412755"/>
    <lineage>
        <taxon>unclassified sequences</taxon>
        <taxon>metagenomes</taxon>
        <taxon>ecological metagenomes</taxon>
    </lineage>
</organism>
<proteinExistence type="predicted"/>
<evidence type="ECO:0000313" key="1">
    <source>
        <dbReference type="EMBL" id="KKK62218.1"/>
    </source>
</evidence>
<feature type="non-terminal residue" evidence="1">
    <location>
        <position position="1"/>
    </location>
</feature>
<sequence length="363" mass="41364">KRNLPLVRVIADSFRRHHPEVPFYVLLTDQPEGYFDPAAEPFIVLTLDDLDVGALWPACFTYPRQNMEYAATPSLLAHLLNLHARVVFIKQESLVVGDLGYAFEALKTNSVVLTPHLLSPPEDVERELNVLLAGTYNLGFLGLAAGDETSRFLAWWQERLIDHCVRDVARGTHFEQRWVDLAPGFFRDVFVARDPGANVGHWSFPERVVEVHGDRVTVDGAPARLMRFSGYDPDEPQKVSRYSRMTTADIGQAALVFDRYRELLMAAGYETARHWPYAFDRFDNGAPILECVRTMYTNLDDQARSFGNPFQTGRSNSFFRWLMALVDGQNGPFPVTRFWYGIYKERPDLRQAFPDALGADREA</sequence>
<comment type="caution">
    <text evidence="1">The sequence shown here is derived from an EMBL/GenBank/DDBJ whole genome shotgun (WGS) entry which is preliminary data.</text>
</comment>
<dbReference type="EMBL" id="LAZR01062101">
    <property type="protein sequence ID" value="KKK62218.1"/>
    <property type="molecule type" value="Genomic_DNA"/>
</dbReference>
<protein>
    <submittedName>
        <fullName evidence="1">Uncharacterized protein</fullName>
    </submittedName>
</protein>
<dbReference type="AlphaFoldDB" id="A0A0F8WZY1"/>
<accession>A0A0F8WZY1</accession>